<dbReference type="GeneID" id="35606016"/>
<accession>A0A2D3VB02</accession>
<evidence type="ECO:0000256" key="4">
    <source>
        <dbReference type="ARBA" id="ARBA00023002"/>
    </source>
</evidence>
<dbReference type="AlphaFoldDB" id="A0A2D3VB02"/>
<evidence type="ECO:0000313" key="8">
    <source>
        <dbReference type="Proteomes" id="UP000225277"/>
    </source>
</evidence>
<dbReference type="Gene3D" id="2.60.120.620">
    <property type="entry name" value="q2cbj1_9rhob like domain"/>
    <property type="match status" value="1"/>
</dbReference>
<dbReference type="GO" id="GO:0004656">
    <property type="term" value="F:procollagen-proline 4-dioxygenase activity"/>
    <property type="evidence" value="ECO:0007669"/>
    <property type="project" value="TreeGrafter"/>
</dbReference>
<evidence type="ECO:0000256" key="2">
    <source>
        <dbReference type="ARBA" id="ARBA00022723"/>
    </source>
</evidence>
<dbReference type="RefSeq" id="XP_023631976.1">
    <property type="nucleotide sequence ID" value="XM_023776208.1"/>
</dbReference>
<dbReference type="Pfam" id="PF13640">
    <property type="entry name" value="2OG-FeII_Oxy_3"/>
    <property type="match status" value="1"/>
</dbReference>
<evidence type="ECO:0000256" key="1">
    <source>
        <dbReference type="ARBA" id="ARBA00001961"/>
    </source>
</evidence>
<name>A0A2D3VB02_9PEZI</name>
<keyword evidence="8" id="KW-1185">Reference proteome</keyword>
<dbReference type="SMART" id="SM00702">
    <property type="entry name" value="P4Hc"/>
    <property type="match status" value="1"/>
</dbReference>
<keyword evidence="2" id="KW-0479">Metal-binding</keyword>
<dbReference type="InterPro" id="IPR045054">
    <property type="entry name" value="P4HA-like"/>
</dbReference>
<organism evidence="7 8">
    <name type="scientific">Ramularia collo-cygni</name>
    <dbReference type="NCBI Taxonomy" id="112498"/>
    <lineage>
        <taxon>Eukaryota</taxon>
        <taxon>Fungi</taxon>
        <taxon>Dikarya</taxon>
        <taxon>Ascomycota</taxon>
        <taxon>Pezizomycotina</taxon>
        <taxon>Dothideomycetes</taxon>
        <taxon>Dothideomycetidae</taxon>
        <taxon>Mycosphaerellales</taxon>
        <taxon>Mycosphaerellaceae</taxon>
        <taxon>Ramularia</taxon>
    </lineage>
</organism>
<keyword evidence="5" id="KW-0408">Iron</keyword>
<reference evidence="7 8" key="1">
    <citation type="submission" date="2016-03" db="EMBL/GenBank/DDBJ databases">
        <authorList>
            <person name="Ploux O."/>
        </authorList>
    </citation>
    <scope>NUCLEOTIDE SEQUENCE [LARGE SCALE GENOMIC DNA]</scope>
    <source>
        <strain evidence="7 8">URUG2</strain>
    </source>
</reference>
<dbReference type="InterPro" id="IPR044862">
    <property type="entry name" value="Pro_4_hyd_alph_FE2OG_OXY"/>
</dbReference>
<dbReference type="OrthoDB" id="69177at2759"/>
<dbReference type="GO" id="GO:0005506">
    <property type="term" value="F:iron ion binding"/>
    <property type="evidence" value="ECO:0007669"/>
    <property type="project" value="InterPro"/>
</dbReference>
<evidence type="ECO:0000256" key="5">
    <source>
        <dbReference type="ARBA" id="ARBA00023004"/>
    </source>
</evidence>
<proteinExistence type="predicted"/>
<comment type="cofactor">
    <cofactor evidence="1">
        <name>L-ascorbate</name>
        <dbReference type="ChEBI" id="CHEBI:38290"/>
    </cofactor>
</comment>
<dbReference type="PANTHER" id="PTHR10869:SF241">
    <property type="entry name" value="FE2OG DIOXYGENASE DOMAIN-CONTAINING PROTEIN"/>
    <property type="match status" value="1"/>
</dbReference>
<dbReference type="GO" id="GO:0031418">
    <property type="term" value="F:L-ascorbic acid binding"/>
    <property type="evidence" value="ECO:0007669"/>
    <property type="project" value="InterPro"/>
</dbReference>
<evidence type="ECO:0000256" key="3">
    <source>
        <dbReference type="ARBA" id="ARBA00022964"/>
    </source>
</evidence>
<dbReference type="InterPro" id="IPR006620">
    <property type="entry name" value="Pro_4_hyd_alph"/>
</dbReference>
<dbReference type="STRING" id="112498.A0A2D3VB02"/>
<sequence>MALPQDFLATPAPNIVVDRIDFAKTCLPEYAGRYAVVLDNVLNEAECQQLIEAAEATTNGEWERAMVNIGGGRQALYADTRNCGRIIMDSEELVDKVWQRIAAIPDVQEIMELKNCPIYFGNGPRKREEVWRFSRPNERMRFLKYQGGEFFRAHCDGSYERDDRSERSYFTLHLYLNNSDSPSAEEIDKMSPAERLEAAKSTLVGGATTFHCMSCDPERSLDVLPRTGRVLLFQHRDLLHSGADVIQGTKYTMRTDLMYSLESSKSTTKSSMKSLLD</sequence>
<dbReference type="GO" id="GO:0005783">
    <property type="term" value="C:endoplasmic reticulum"/>
    <property type="evidence" value="ECO:0007669"/>
    <property type="project" value="TreeGrafter"/>
</dbReference>
<keyword evidence="4" id="KW-0560">Oxidoreductase</keyword>
<dbReference type="EMBL" id="FJUY01000026">
    <property type="protein sequence ID" value="CZT25253.1"/>
    <property type="molecule type" value="Genomic_DNA"/>
</dbReference>
<feature type="domain" description="Prolyl 4-hydroxylase alpha subunit" evidence="6">
    <location>
        <begin position="33"/>
        <end position="258"/>
    </location>
</feature>
<dbReference type="Proteomes" id="UP000225277">
    <property type="component" value="Unassembled WGS sequence"/>
</dbReference>
<evidence type="ECO:0000313" key="7">
    <source>
        <dbReference type="EMBL" id="CZT25253.1"/>
    </source>
</evidence>
<protein>
    <recommendedName>
        <fullName evidence="6">Prolyl 4-hydroxylase alpha subunit domain-containing protein</fullName>
    </recommendedName>
</protein>
<dbReference type="PANTHER" id="PTHR10869">
    <property type="entry name" value="PROLYL 4-HYDROXYLASE ALPHA SUBUNIT"/>
    <property type="match status" value="1"/>
</dbReference>
<evidence type="ECO:0000259" key="6">
    <source>
        <dbReference type="SMART" id="SM00702"/>
    </source>
</evidence>
<keyword evidence="3" id="KW-0223">Dioxygenase</keyword>
<gene>
    <name evidence="7" type="ORF">RCC_10982</name>
</gene>